<dbReference type="Proteomes" id="UP000005220">
    <property type="component" value="Chromosome 7"/>
</dbReference>
<evidence type="ECO:0000256" key="1">
    <source>
        <dbReference type="ARBA" id="ARBA00004555"/>
    </source>
</evidence>
<dbReference type="OrthoDB" id="430354at2759"/>
<organism evidence="7 8">
    <name type="scientific">Kazachstania africana (strain ATCC 22294 / BCRC 22015 / CBS 2517 / CECT 1963 / NBRC 1671 / NRRL Y-8276)</name>
    <name type="common">Yeast</name>
    <name type="synonym">Kluyveromyces africanus</name>
    <dbReference type="NCBI Taxonomy" id="1071382"/>
    <lineage>
        <taxon>Eukaryota</taxon>
        <taxon>Fungi</taxon>
        <taxon>Dikarya</taxon>
        <taxon>Ascomycota</taxon>
        <taxon>Saccharomycotina</taxon>
        <taxon>Saccharomycetes</taxon>
        <taxon>Saccharomycetales</taxon>
        <taxon>Saccharomycetaceae</taxon>
        <taxon>Kazachstania</taxon>
    </lineage>
</organism>
<reference evidence="7 8" key="1">
    <citation type="journal article" date="2011" name="Proc. Natl. Acad. Sci. U.S.A.">
        <title>Evolutionary erosion of yeast sex chromosomes by mating-type switching accidents.</title>
        <authorList>
            <person name="Gordon J.L."/>
            <person name="Armisen D."/>
            <person name="Proux-Wera E."/>
            <person name="Oheigeartaigh S.S."/>
            <person name="Byrne K.P."/>
            <person name="Wolfe K.H."/>
        </authorList>
    </citation>
    <scope>NUCLEOTIDE SEQUENCE [LARGE SCALE GENOMIC DNA]</scope>
    <source>
        <strain evidence="8">ATCC 22294 / BCRC 22015 / CBS 2517 / CECT 1963 / NBRC 1671 / NRRL Y-8276</strain>
    </source>
</reference>
<evidence type="ECO:0000256" key="3">
    <source>
        <dbReference type="ARBA" id="ARBA00009105"/>
    </source>
</evidence>
<evidence type="ECO:0000256" key="4">
    <source>
        <dbReference type="ARBA" id="ARBA00022679"/>
    </source>
</evidence>
<proteinExistence type="inferred from homology"/>
<dbReference type="RefSeq" id="XP_003958196.1">
    <property type="nucleotide sequence ID" value="XM_003958147.1"/>
</dbReference>
<dbReference type="Pfam" id="PF11051">
    <property type="entry name" value="Mannosyl_trans3"/>
    <property type="match status" value="1"/>
</dbReference>
<dbReference type="GO" id="GO:0000026">
    <property type="term" value="F:alpha-1,2-mannosyltransferase activity"/>
    <property type="evidence" value="ECO:0007669"/>
    <property type="project" value="EnsemblFungi"/>
</dbReference>
<dbReference type="Gene3D" id="3.90.550.10">
    <property type="entry name" value="Spore Coat Polysaccharide Biosynthesis Protein SpsA, Chain A"/>
    <property type="match status" value="1"/>
</dbReference>
<accession>H2AXG1</accession>
<dbReference type="GeneID" id="13884552"/>
<keyword evidence="8" id="KW-1185">Reference proteome</keyword>
<dbReference type="FunCoup" id="H2AXG1">
    <property type="interactions" value="67"/>
</dbReference>
<dbReference type="EMBL" id="HE650827">
    <property type="protein sequence ID" value="CCF59061.1"/>
    <property type="molecule type" value="Genomic_DNA"/>
</dbReference>
<dbReference type="AlphaFoldDB" id="H2AXG1"/>
<keyword evidence="4" id="KW-0808">Transferase</keyword>
<protein>
    <submittedName>
        <fullName evidence="7">Uncharacterized protein</fullName>
    </submittedName>
</protein>
<dbReference type="eggNOG" id="ENOG502QTWU">
    <property type="taxonomic scope" value="Eukaryota"/>
</dbReference>
<comment type="pathway">
    <text evidence="2">Protein modification; protein glycosylation.</text>
</comment>
<dbReference type="GO" id="GO:0046354">
    <property type="term" value="P:mannan biosynthetic process"/>
    <property type="evidence" value="ECO:0007669"/>
    <property type="project" value="TreeGrafter"/>
</dbReference>
<dbReference type="InterPro" id="IPR022751">
    <property type="entry name" value="Alpha_mannosyltransferase"/>
</dbReference>
<dbReference type="InterPro" id="IPR029044">
    <property type="entry name" value="Nucleotide-diphossugar_trans"/>
</dbReference>
<evidence type="ECO:0000313" key="8">
    <source>
        <dbReference type="Proteomes" id="UP000005220"/>
    </source>
</evidence>
<sequence>MFWFRMTMFKKRSLYSILFICLIFLISRQHRSYAVVESVVKSNAYDAFYSEVYELLISSKPMDPPSDKNSFRLTSCDLPKDVGINDLDRFEKLSFDNLQRCYHLSNEQAQDLQKAHSSYVKSIKDLIDNHSNIISKDDEKKKGILTVGGGRYSVLLFTMIQKLRETGTTLPVEVLIPPQDEGDDEFCNVILPQFNAKCIYFKDYLPPNLLDKLVLKSYQIKALGLLMTSFNQILFLDADNYPMKNLNYIFETESFQKYGLITWPDIWRRYTPPAYYNIADIDFNLEKRVRFETDDISPVSRYDDIFPTLLNDERKLTEYTSSKVPFHDLEGTISDLTTESGQMLIDKKKHLDTLLLAFYYNFYGPSWYYNMFSLGSSGEGDKETFISAAHALGKPYYQVKSKVEFDGFFHDKDGFQGLGLMQHDFEQDYQVHKNAMLEVAGNPDKYSKYESDYKLETSFTDQFLRKYNNKKDLVDIMFVHASFFKFEPLELHSKNRYYMSDNSPLRGFKRMDRMNNFDLELFNFQILRDNLCSTKPVAFKVYEDKYDTDEWKSVCEYLDKRVTFLKKTHEEAINAAKSS</sequence>
<dbReference type="PANTHER" id="PTHR31646">
    <property type="entry name" value="ALPHA-1,2-MANNOSYLTRANSFERASE MNN2"/>
    <property type="match status" value="1"/>
</dbReference>
<dbReference type="STRING" id="1071382.H2AXG1"/>
<evidence type="ECO:0000256" key="5">
    <source>
        <dbReference type="ARBA" id="ARBA00023034"/>
    </source>
</evidence>
<evidence type="ECO:0000313" key="7">
    <source>
        <dbReference type="EMBL" id="CCF59061.1"/>
    </source>
</evidence>
<dbReference type="KEGG" id="kaf:KAFR_0G00280"/>
<comment type="subcellular location">
    <subcellularLocation>
        <location evidence="1">Golgi apparatus</location>
    </subcellularLocation>
</comment>
<keyword evidence="5" id="KW-0333">Golgi apparatus</keyword>
<dbReference type="SUPFAM" id="SSF53448">
    <property type="entry name" value="Nucleotide-diphospho-sugar transferases"/>
    <property type="match status" value="1"/>
</dbReference>
<dbReference type="HOGENOM" id="CLU_013298_1_1_1"/>
<dbReference type="InParanoid" id="H2AXG1"/>
<name>H2AXG1_KAZAF</name>
<evidence type="ECO:0000256" key="6">
    <source>
        <dbReference type="ARBA" id="ARBA00023180"/>
    </source>
</evidence>
<keyword evidence="6" id="KW-0325">Glycoprotein</keyword>
<dbReference type="PANTHER" id="PTHR31646:SF6">
    <property type="entry name" value="ALPHA-1,2-MANNOSYLTRANSFERASE MNN5"/>
    <property type="match status" value="1"/>
</dbReference>
<comment type="similarity">
    <text evidence="3">Belongs to the MNN1/MNT family.</text>
</comment>
<gene>
    <name evidence="7" type="primary">KAFR0G00280</name>
    <name evidence="7" type="ORF">KAFR_0G00280</name>
</gene>
<evidence type="ECO:0000256" key="2">
    <source>
        <dbReference type="ARBA" id="ARBA00004922"/>
    </source>
</evidence>
<dbReference type="GO" id="GO:0005794">
    <property type="term" value="C:Golgi apparatus"/>
    <property type="evidence" value="ECO:0007669"/>
    <property type="project" value="UniProtKB-SubCell"/>
</dbReference>
<dbReference type="FunFam" id="3.90.550.10:FF:000177">
    <property type="entry name" value="MNN5p Alpha-1,2-mannosyltransferase"/>
    <property type="match status" value="1"/>
</dbReference>